<proteinExistence type="predicted"/>
<evidence type="ECO:0000256" key="1">
    <source>
        <dbReference type="SAM" id="SignalP"/>
    </source>
</evidence>
<evidence type="ECO:0000313" key="2">
    <source>
        <dbReference type="EMBL" id="SEH62431.1"/>
    </source>
</evidence>
<dbReference type="GO" id="GO:0000272">
    <property type="term" value="P:polysaccharide catabolic process"/>
    <property type="evidence" value="ECO:0007669"/>
    <property type="project" value="InterPro"/>
</dbReference>
<dbReference type="EMBL" id="FNWV01000005">
    <property type="protein sequence ID" value="SEH62431.1"/>
    <property type="molecule type" value="Genomic_DNA"/>
</dbReference>
<dbReference type="RefSeq" id="WP_074716634.1">
    <property type="nucleotide sequence ID" value="NZ_FNWV01000005.1"/>
</dbReference>
<accession>A0A1H6JTM5</accession>
<name>A0A1H6JTM5_RUMFL</name>
<dbReference type="OrthoDB" id="1814617at2"/>
<organism evidence="2 3">
    <name type="scientific">Ruminococcus flavefaciens</name>
    <dbReference type="NCBI Taxonomy" id="1265"/>
    <lineage>
        <taxon>Bacteria</taxon>
        <taxon>Bacillati</taxon>
        <taxon>Bacillota</taxon>
        <taxon>Clostridia</taxon>
        <taxon>Eubacteriales</taxon>
        <taxon>Oscillospiraceae</taxon>
        <taxon>Ruminococcus</taxon>
    </lineage>
</organism>
<dbReference type="SUPFAM" id="SSF63446">
    <property type="entry name" value="Type I dockerin domain"/>
    <property type="match status" value="1"/>
</dbReference>
<dbReference type="Gene3D" id="1.10.1330.10">
    <property type="entry name" value="Dockerin domain"/>
    <property type="match status" value="1"/>
</dbReference>
<feature type="signal peptide" evidence="1">
    <location>
        <begin position="1"/>
        <end position="18"/>
    </location>
</feature>
<evidence type="ECO:0008006" key="4">
    <source>
        <dbReference type="Google" id="ProtNLM"/>
    </source>
</evidence>
<dbReference type="InterPro" id="IPR036439">
    <property type="entry name" value="Dockerin_dom_sf"/>
</dbReference>
<keyword evidence="1" id="KW-0732">Signal</keyword>
<feature type="chain" id="PRO_5038850755" description="Dockerin domain-containing protein" evidence="1">
    <location>
        <begin position="19"/>
        <end position="351"/>
    </location>
</feature>
<dbReference type="CDD" id="cd14256">
    <property type="entry name" value="Dockerin_I"/>
    <property type="match status" value="1"/>
</dbReference>
<evidence type="ECO:0000313" key="3">
    <source>
        <dbReference type="Proteomes" id="UP000183190"/>
    </source>
</evidence>
<dbReference type="Proteomes" id="UP000183190">
    <property type="component" value="Unassembled WGS sequence"/>
</dbReference>
<reference evidence="2 3" key="1">
    <citation type="submission" date="2016-10" db="EMBL/GenBank/DDBJ databases">
        <authorList>
            <person name="de Groot N.N."/>
        </authorList>
    </citation>
    <scope>NUCLEOTIDE SEQUENCE [LARGE SCALE GENOMIC DNA]</scope>
    <source>
        <strain evidence="2 3">YAD2003</strain>
    </source>
</reference>
<dbReference type="AlphaFoldDB" id="A0A1H6JTM5"/>
<gene>
    <name evidence="2" type="ORF">SAMN02910265_01828</name>
</gene>
<sequence>MKKMINTLFAASMLTSFAAVPLTTIAAASPLTAIQTEEKTYEAEKITDLDTIKNMINDFIAESKISLKVIANEKISEKYADKYVFLRWHTKNANDYDKFGEFLWKNNIDDKLLEFIPFDTDEEGNELTRISELLYYYVKDNNIPATVFGVDPDFIENKVTVEYYWKNEDVTEQIKAFLAENNIDTSLVSFAVEEAQEVDTTLKLTVVEIRDNTLVLKPDKDSFISKNYSRFTLPTKYLDNAEPSVGMKLDVDYGAGSGILSTYPAQFSNVKSVTVLSETADIVKGDANLDDQADMADVVLIMQALANPNKYGENGSDFNHLTGLGKLNADMDGNGLTVGDAQALQKILLGM</sequence>
<protein>
    <recommendedName>
        <fullName evidence="4">Dockerin domain-containing protein</fullName>
    </recommendedName>
</protein>